<dbReference type="GO" id="GO:0006335">
    <property type="term" value="P:DNA replication-dependent chromatin assembly"/>
    <property type="evidence" value="ECO:0007669"/>
    <property type="project" value="TreeGrafter"/>
</dbReference>
<protein>
    <recommendedName>
        <fullName evidence="5">Tetratricopeptide SHNi-TPR domain-containing protein</fullName>
    </recommendedName>
</protein>
<feature type="region of interest" description="Disordered" evidence="4">
    <location>
        <begin position="17"/>
        <end position="89"/>
    </location>
</feature>
<dbReference type="OrthoDB" id="5587616at2759"/>
<evidence type="ECO:0000256" key="4">
    <source>
        <dbReference type="SAM" id="MobiDB-lite"/>
    </source>
</evidence>
<dbReference type="Proteomes" id="UP000838763">
    <property type="component" value="Unassembled WGS sequence"/>
</dbReference>
<feature type="compositionally biased region" description="Basic and acidic residues" evidence="4">
    <location>
        <begin position="473"/>
        <end position="497"/>
    </location>
</feature>
<proteinExistence type="predicted"/>
<feature type="compositionally biased region" description="Basic and acidic residues" evidence="4">
    <location>
        <begin position="61"/>
        <end position="77"/>
    </location>
</feature>
<dbReference type="PANTHER" id="PTHR15081">
    <property type="entry name" value="NUCLEAR AUTOANTIGENIC SPERM PROTEIN NASP -RELATED"/>
    <property type="match status" value="1"/>
</dbReference>
<keyword evidence="7" id="KW-1185">Reference proteome</keyword>
<reference evidence="6" key="1">
    <citation type="submission" date="2022-11" db="EMBL/GenBank/DDBJ databases">
        <authorList>
            <person name="Scott C."/>
            <person name="Bruce N."/>
        </authorList>
    </citation>
    <scope>NUCLEOTIDE SEQUENCE</scope>
</reference>
<feature type="coiled-coil region" evidence="3">
    <location>
        <begin position="337"/>
        <end position="387"/>
    </location>
</feature>
<dbReference type="AlphaFoldDB" id="A0A9P1GWX6"/>
<evidence type="ECO:0000256" key="1">
    <source>
        <dbReference type="ARBA" id="ARBA00022737"/>
    </source>
</evidence>
<dbReference type="GO" id="GO:0005654">
    <property type="term" value="C:nucleoplasm"/>
    <property type="evidence" value="ECO:0007669"/>
    <property type="project" value="TreeGrafter"/>
</dbReference>
<comment type="caution">
    <text evidence="6">The sequence shown here is derived from an EMBL/GenBank/DDBJ whole genome shotgun (WGS) entry which is preliminary data.</text>
</comment>
<dbReference type="InterPro" id="IPR011990">
    <property type="entry name" value="TPR-like_helical_dom_sf"/>
</dbReference>
<dbReference type="InterPro" id="IPR019544">
    <property type="entry name" value="Tetratricopeptide_SHNi-TPR_dom"/>
</dbReference>
<accession>A0A9P1GWX6</accession>
<organism evidence="6 7">
    <name type="scientific">Parascedosporium putredinis</name>
    <dbReference type="NCBI Taxonomy" id="1442378"/>
    <lineage>
        <taxon>Eukaryota</taxon>
        <taxon>Fungi</taxon>
        <taxon>Dikarya</taxon>
        <taxon>Ascomycota</taxon>
        <taxon>Pezizomycotina</taxon>
        <taxon>Sordariomycetes</taxon>
        <taxon>Hypocreomycetidae</taxon>
        <taxon>Microascales</taxon>
        <taxon>Microascaceae</taxon>
        <taxon>Parascedosporium</taxon>
    </lineage>
</organism>
<sequence length="497" mass="53722">MSKGVDDQQRLAIMLGGAAFADQEKERRCPSTSSPAPLPAAAAAAAEPASEETAVAEETVTETKSEGDEKTEEKNGREEEEELKSNKVTLADLSAKGTALYVKKKYEESAECFATAAEMQAELNGEMSPDNAEILFLYGRSLFKVGQAQSDVLGGKASSAEKRQKKAPAAEKKKKSKPQQQEQEQEQPEAKAGEAGEASGSKGEEEGEKKGEVEVPGAKKPLFQFTGDENFEDSDEDDAEGGEEEEEEEEDDDLAVAFEILDLARVLYAKKLEQLESGEIKEGEGEPILTHVRERLADTHDLLAEISLENERYPNAITDSRASLNSPRPREQRDEAVKELELAIESTKLKLQGKEVDLATMASPDDNELTRQQITEVKEIIADMEQRLVDLRGPPINLEETLYGDKGIAGSLSGILGAAAGATSAEKQAAIEEAKKTATDLTSLVRKKQKDEAKPPQEAEASNGAKGANGESNGKRKAEDDAEPEELKKAKLEEATA</sequence>
<feature type="compositionally biased region" description="Acidic residues" evidence="4">
    <location>
        <begin position="229"/>
        <end position="254"/>
    </location>
</feature>
<dbReference type="InterPro" id="IPR051730">
    <property type="entry name" value="NASP-like"/>
</dbReference>
<feature type="compositionally biased region" description="Low complexity" evidence="4">
    <location>
        <begin position="30"/>
        <end position="58"/>
    </location>
</feature>
<evidence type="ECO:0000313" key="7">
    <source>
        <dbReference type="Proteomes" id="UP000838763"/>
    </source>
</evidence>
<evidence type="ECO:0000256" key="2">
    <source>
        <dbReference type="ARBA" id="ARBA00022803"/>
    </source>
</evidence>
<dbReference type="GO" id="GO:0042393">
    <property type="term" value="F:histone binding"/>
    <property type="evidence" value="ECO:0007669"/>
    <property type="project" value="TreeGrafter"/>
</dbReference>
<dbReference type="EMBL" id="CALLCH030000004">
    <property type="protein sequence ID" value="CAI4212244.1"/>
    <property type="molecule type" value="Genomic_DNA"/>
</dbReference>
<evidence type="ECO:0000256" key="3">
    <source>
        <dbReference type="SAM" id="Coils"/>
    </source>
</evidence>
<keyword evidence="1" id="KW-0677">Repeat</keyword>
<feature type="region of interest" description="Disordered" evidence="4">
    <location>
        <begin position="152"/>
        <end position="255"/>
    </location>
</feature>
<dbReference type="GO" id="GO:0034080">
    <property type="term" value="P:CENP-A containing chromatin assembly"/>
    <property type="evidence" value="ECO:0007669"/>
    <property type="project" value="TreeGrafter"/>
</dbReference>
<dbReference type="PANTHER" id="PTHR15081:SF1">
    <property type="entry name" value="NUCLEAR AUTOANTIGENIC SPERM PROTEIN"/>
    <property type="match status" value="1"/>
</dbReference>
<feature type="compositionally biased region" description="Basic and acidic residues" evidence="4">
    <location>
        <begin position="202"/>
        <end position="213"/>
    </location>
</feature>
<name>A0A9P1GWX6_9PEZI</name>
<evidence type="ECO:0000259" key="5">
    <source>
        <dbReference type="Pfam" id="PF10516"/>
    </source>
</evidence>
<feature type="domain" description="Tetratricopeptide SHNi-TPR" evidence="5">
    <location>
        <begin position="297"/>
        <end position="325"/>
    </location>
</feature>
<dbReference type="Gene3D" id="1.25.40.10">
    <property type="entry name" value="Tetratricopeptide repeat domain"/>
    <property type="match status" value="1"/>
</dbReference>
<keyword evidence="2" id="KW-0802">TPR repeat</keyword>
<dbReference type="Pfam" id="PF10516">
    <property type="entry name" value="SHNi-TPR"/>
    <property type="match status" value="1"/>
</dbReference>
<evidence type="ECO:0000313" key="6">
    <source>
        <dbReference type="EMBL" id="CAI4212244.1"/>
    </source>
</evidence>
<keyword evidence="3" id="KW-0175">Coiled coil</keyword>
<feature type="region of interest" description="Disordered" evidence="4">
    <location>
        <begin position="436"/>
        <end position="497"/>
    </location>
</feature>
<gene>
    <name evidence="6" type="ORF">PPNO1_LOCUS2010</name>
</gene>